<dbReference type="Proteomes" id="UP001060215">
    <property type="component" value="Chromosome 6"/>
</dbReference>
<protein>
    <submittedName>
        <fullName evidence="1">Callose synthase 3</fullName>
    </submittedName>
</protein>
<comment type="caution">
    <text evidence="1">The sequence shown here is derived from an EMBL/GenBank/DDBJ whole genome shotgun (WGS) entry which is preliminary data.</text>
</comment>
<sequence length="66" mass="7907">MPVRGMMYYRKALELQAFLYMAKDEDLMEGYKAVELNMEDQIKEERYSSLCVAYIDEVEEPKERCI</sequence>
<keyword evidence="2" id="KW-1185">Reference proteome</keyword>
<proteinExistence type="predicted"/>
<accession>A0ACC0IBQ6</accession>
<evidence type="ECO:0000313" key="2">
    <source>
        <dbReference type="Proteomes" id="UP001060215"/>
    </source>
</evidence>
<reference evidence="1 2" key="1">
    <citation type="journal article" date="2022" name="Plant J.">
        <title>Chromosome-level genome of Camellia lanceoleosa provides a valuable resource for understanding genome evolution and self-incompatibility.</title>
        <authorList>
            <person name="Gong W."/>
            <person name="Xiao S."/>
            <person name="Wang L."/>
            <person name="Liao Z."/>
            <person name="Chang Y."/>
            <person name="Mo W."/>
            <person name="Hu G."/>
            <person name="Li W."/>
            <person name="Zhao G."/>
            <person name="Zhu H."/>
            <person name="Hu X."/>
            <person name="Ji K."/>
            <person name="Xiang X."/>
            <person name="Song Q."/>
            <person name="Yuan D."/>
            <person name="Jin S."/>
            <person name="Zhang L."/>
        </authorList>
    </citation>
    <scope>NUCLEOTIDE SEQUENCE [LARGE SCALE GENOMIC DNA]</scope>
    <source>
        <strain evidence="1">SQ_2022a</strain>
    </source>
</reference>
<gene>
    <name evidence="1" type="ORF">LOK49_LG03G02213</name>
</gene>
<organism evidence="1 2">
    <name type="scientific">Camellia lanceoleosa</name>
    <dbReference type="NCBI Taxonomy" id="1840588"/>
    <lineage>
        <taxon>Eukaryota</taxon>
        <taxon>Viridiplantae</taxon>
        <taxon>Streptophyta</taxon>
        <taxon>Embryophyta</taxon>
        <taxon>Tracheophyta</taxon>
        <taxon>Spermatophyta</taxon>
        <taxon>Magnoliopsida</taxon>
        <taxon>eudicotyledons</taxon>
        <taxon>Gunneridae</taxon>
        <taxon>Pentapetalae</taxon>
        <taxon>asterids</taxon>
        <taxon>Ericales</taxon>
        <taxon>Theaceae</taxon>
        <taxon>Camellia</taxon>
    </lineage>
</organism>
<evidence type="ECO:0000313" key="1">
    <source>
        <dbReference type="EMBL" id="KAI8022915.1"/>
    </source>
</evidence>
<name>A0ACC0IBQ6_9ERIC</name>
<dbReference type="EMBL" id="CM045763">
    <property type="protein sequence ID" value="KAI8022915.1"/>
    <property type="molecule type" value="Genomic_DNA"/>
</dbReference>